<evidence type="ECO:0000313" key="2">
    <source>
        <dbReference type="EMBL" id="GAA1632002.1"/>
    </source>
</evidence>
<gene>
    <name evidence="2" type="ORF">GCM10009733_031100</name>
</gene>
<feature type="chain" id="PRO_5047316648" description="Secreted protein" evidence="1">
    <location>
        <begin position="30"/>
        <end position="139"/>
    </location>
</feature>
<dbReference type="RefSeq" id="WP_346105303.1">
    <property type="nucleotide sequence ID" value="NZ_BAAAMU010000019.1"/>
</dbReference>
<proteinExistence type="predicted"/>
<evidence type="ECO:0000313" key="3">
    <source>
        <dbReference type="Proteomes" id="UP001500064"/>
    </source>
</evidence>
<name>A0ABN2F640_9ACTN</name>
<reference evidence="2 3" key="1">
    <citation type="journal article" date="2019" name="Int. J. Syst. Evol. Microbiol.">
        <title>The Global Catalogue of Microorganisms (GCM) 10K type strain sequencing project: providing services to taxonomists for standard genome sequencing and annotation.</title>
        <authorList>
            <consortium name="The Broad Institute Genomics Platform"/>
            <consortium name="The Broad Institute Genome Sequencing Center for Infectious Disease"/>
            <person name="Wu L."/>
            <person name="Ma J."/>
        </authorList>
    </citation>
    <scope>NUCLEOTIDE SEQUENCE [LARGE SCALE GENOMIC DNA]</scope>
    <source>
        <strain evidence="2 3">JCM 13929</strain>
    </source>
</reference>
<comment type="caution">
    <text evidence="2">The sequence shown here is derived from an EMBL/GenBank/DDBJ whole genome shotgun (WGS) entry which is preliminary data.</text>
</comment>
<evidence type="ECO:0008006" key="4">
    <source>
        <dbReference type="Google" id="ProtNLM"/>
    </source>
</evidence>
<keyword evidence="3" id="KW-1185">Reference proteome</keyword>
<dbReference type="EMBL" id="BAAAMU010000019">
    <property type="protein sequence ID" value="GAA1632002.1"/>
    <property type="molecule type" value="Genomic_DNA"/>
</dbReference>
<keyword evidence="1" id="KW-0732">Signal</keyword>
<evidence type="ECO:0000256" key="1">
    <source>
        <dbReference type="SAM" id="SignalP"/>
    </source>
</evidence>
<sequence>MRNSTRLFMTVAASAILAGGIFTVSGAAAQEASAQRAAAGTTFWAKVAANGALLAASGIGNVNKFGQGRYNLTTSADITRCALTGTINTNGGNDPGPGSSSILVGAVGPRTLFVRTATPSAPHPRTVDDDRPFSLHIAC</sequence>
<organism evidence="2 3">
    <name type="scientific">Nonomuraea maheshkhaliensis</name>
    <dbReference type="NCBI Taxonomy" id="419590"/>
    <lineage>
        <taxon>Bacteria</taxon>
        <taxon>Bacillati</taxon>
        <taxon>Actinomycetota</taxon>
        <taxon>Actinomycetes</taxon>
        <taxon>Streptosporangiales</taxon>
        <taxon>Streptosporangiaceae</taxon>
        <taxon>Nonomuraea</taxon>
    </lineage>
</organism>
<accession>A0ABN2F640</accession>
<dbReference type="Proteomes" id="UP001500064">
    <property type="component" value="Unassembled WGS sequence"/>
</dbReference>
<feature type="signal peptide" evidence="1">
    <location>
        <begin position="1"/>
        <end position="29"/>
    </location>
</feature>
<protein>
    <recommendedName>
        <fullName evidence="4">Secreted protein</fullName>
    </recommendedName>
</protein>